<keyword evidence="3" id="KW-1185">Reference proteome</keyword>
<feature type="transmembrane region" description="Helical" evidence="1">
    <location>
        <begin position="70"/>
        <end position="88"/>
    </location>
</feature>
<keyword evidence="1" id="KW-0812">Transmembrane</keyword>
<proteinExistence type="predicted"/>
<dbReference type="Proteomes" id="UP000503640">
    <property type="component" value="Unassembled WGS sequence"/>
</dbReference>
<evidence type="ECO:0000313" key="3">
    <source>
        <dbReference type="Proteomes" id="UP000503640"/>
    </source>
</evidence>
<comment type="caution">
    <text evidence="2">The sequence shown here is derived from an EMBL/GenBank/DDBJ whole genome shotgun (WGS) entry which is preliminary data.</text>
</comment>
<gene>
    <name evidence="2" type="ORF">AMYX_31910</name>
</gene>
<sequence length="118" mass="13049">MSAAAQPDEASLRAEHDALAASLAARASIDHARRGAYLGFATFVVSGLAVKLAFDRWFSTRVTRFRGPPIFFYLALAAAVLLLACTLVEAVRSRRLMRGEDARFARLSELRRRLELDP</sequence>
<dbReference type="AlphaFoldDB" id="A0A7I9VQQ0"/>
<organism evidence="2 3">
    <name type="scientific">Anaeromyxobacter diazotrophicus</name>
    <dbReference type="NCBI Taxonomy" id="2590199"/>
    <lineage>
        <taxon>Bacteria</taxon>
        <taxon>Pseudomonadati</taxon>
        <taxon>Myxococcota</taxon>
        <taxon>Myxococcia</taxon>
        <taxon>Myxococcales</taxon>
        <taxon>Cystobacterineae</taxon>
        <taxon>Anaeromyxobacteraceae</taxon>
        <taxon>Anaeromyxobacter</taxon>
    </lineage>
</organism>
<protein>
    <submittedName>
        <fullName evidence="2">Uncharacterized protein</fullName>
    </submittedName>
</protein>
<reference evidence="3" key="1">
    <citation type="journal article" date="2020" name="Appl. Environ. Microbiol.">
        <title>Diazotrophic Anaeromyxobacter Isolates from Soils.</title>
        <authorList>
            <person name="Masuda Y."/>
            <person name="Yamanaka H."/>
            <person name="Xu Z.X."/>
            <person name="Shiratori Y."/>
            <person name="Aono T."/>
            <person name="Amachi S."/>
            <person name="Senoo K."/>
            <person name="Itoh H."/>
        </authorList>
    </citation>
    <scope>NUCLEOTIDE SEQUENCE [LARGE SCALE GENOMIC DNA]</scope>
    <source>
        <strain evidence="3">R267</strain>
    </source>
</reference>
<keyword evidence="1" id="KW-0472">Membrane</keyword>
<evidence type="ECO:0000313" key="2">
    <source>
        <dbReference type="EMBL" id="GEJ58450.1"/>
    </source>
</evidence>
<keyword evidence="1" id="KW-1133">Transmembrane helix</keyword>
<accession>A0A7I9VQQ0</accession>
<feature type="transmembrane region" description="Helical" evidence="1">
    <location>
        <begin position="36"/>
        <end position="54"/>
    </location>
</feature>
<dbReference type="RefSeq" id="WP_176066989.1">
    <property type="nucleotide sequence ID" value="NZ_BJTG01000007.1"/>
</dbReference>
<name>A0A7I9VQQ0_9BACT</name>
<evidence type="ECO:0000256" key="1">
    <source>
        <dbReference type="SAM" id="Phobius"/>
    </source>
</evidence>
<dbReference type="EMBL" id="BJTG01000007">
    <property type="protein sequence ID" value="GEJ58450.1"/>
    <property type="molecule type" value="Genomic_DNA"/>
</dbReference>